<name>A0ABD3JIL1_EUCGL</name>
<dbReference type="SUPFAM" id="SSF49503">
    <property type="entry name" value="Cupredoxins"/>
    <property type="match status" value="2"/>
</dbReference>
<dbReference type="AlphaFoldDB" id="A0ABD3JIL1"/>
<dbReference type="InterPro" id="IPR001117">
    <property type="entry name" value="Cu-oxidase_2nd"/>
</dbReference>
<dbReference type="Pfam" id="PF07731">
    <property type="entry name" value="Cu-oxidase_2"/>
    <property type="match status" value="1"/>
</dbReference>
<dbReference type="FunFam" id="2.60.40.420:FF:000012">
    <property type="entry name" value="Monocopper oxidase-like protein"/>
    <property type="match status" value="1"/>
</dbReference>
<protein>
    <recommendedName>
        <fullName evidence="7">Monocopper oxidase-like protein SKU5</fullName>
    </recommendedName>
</protein>
<evidence type="ECO:0000313" key="5">
    <source>
        <dbReference type="EMBL" id="KAL3727355.1"/>
    </source>
</evidence>
<accession>A0ABD3JIL1</accession>
<dbReference type="Gene3D" id="2.60.40.420">
    <property type="entry name" value="Cupredoxins - blue copper proteins"/>
    <property type="match status" value="2"/>
</dbReference>
<evidence type="ECO:0000313" key="6">
    <source>
        <dbReference type="Proteomes" id="UP001634007"/>
    </source>
</evidence>
<dbReference type="InterPro" id="IPR008972">
    <property type="entry name" value="Cupredoxin"/>
</dbReference>
<dbReference type="Proteomes" id="UP001634007">
    <property type="component" value="Unassembled WGS sequence"/>
</dbReference>
<evidence type="ECO:0000256" key="1">
    <source>
        <dbReference type="ARBA" id="ARBA00010609"/>
    </source>
</evidence>
<comment type="caution">
    <text evidence="5">The sequence shown here is derived from an EMBL/GenBank/DDBJ whole genome shotgun (WGS) entry which is preliminary data.</text>
</comment>
<organism evidence="5 6">
    <name type="scientific">Eucalyptus globulus</name>
    <name type="common">Tasmanian blue gum</name>
    <dbReference type="NCBI Taxonomy" id="34317"/>
    <lineage>
        <taxon>Eukaryota</taxon>
        <taxon>Viridiplantae</taxon>
        <taxon>Streptophyta</taxon>
        <taxon>Embryophyta</taxon>
        <taxon>Tracheophyta</taxon>
        <taxon>Spermatophyta</taxon>
        <taxon>Magnoliopsida</taxon>
        <taxon>eudicotyledons</taxon>
        <taxon>Gunneridae</taxon>
        <taxon>Pentapetalae</taxon>
        <taxon>rosids</taxon>
        <taxon>malvids</taxon>
        <taxon>Myrtales</taxon>
        <taxon>Myrtaceae</taxon>
        <taxon>Myrtoideae</taxon>
        <taxon>Eucalypteae</taxon>
        <taxon>Eucalyptus</taxon>
    </lineage>
</organism>
<dbReference type="Pfam" id="PF00394">
    <property type="entry name" value="Cu-oxidase"/>
    <property type="match status" value="1"/>
</dbReference>
<evidence type="ECO:0000259" key="3">
    <source>
        <dbReference type="Pfam" id="PF00394"/>
    </source>
</evidence>
<evidence type="ECO:0008006" key="7">
    <source>
        <dbReference type="Google" id="ProtNLM"/>
    </source>
</evidence>
<dbReference type="InterPro" id="IPR045087">
    <property type="entry name" value="Cu-oxidase_fam"/>
</dbReference>
<dbReference type="EMBL" id="JBJKBG010000008">
    <property type="protein sequence ID" value="KAL3727355.1"/>
    <property type="molecule type" value="Genomic_DNA"/>
</dbReference>
<reference evidence="5 6" key="1">
    <citation type="submission" date="2024-11" db="EMBL/GenBank/DDBJ databases">
        <title>Chromosome-level genome assembly of Eucalyptus globulus Labill. provides insights into its genome evolution.</title>
        <authorList>
            <person name="Li X."/>
        </authorList>
    </citation>
    <scope>NUCLEOTIDE SEQUENCE [LARGE SCALE GENOMIC DNA]</scope>
    <source>
        <strain evidence="5">CL2024</strain>
        <tissue evidence="5">Fresh tender leaves</tissue>
    </source>
</reference>
<comment type="similarity">
    <text evidence="1">Belongs to the multicopper oxidase family.</text>
</comment>
<dbReference type="PANTHER" id="PTHR11709">
    <property type="entry name" value="MULTI-COPPER OXIDASE"/>
    <property type="match status" value="1"/>
</dbReference>
<keyword evidence="2" id="KW-0325">Glycoprotein</keyword>
<evidence type="ECO:0000259" key="4">
    <source>
        <dbReference type="Pfam" id="PF07731"/>
    </source>
</evidence>
<dbReference type="InterPro" id="IPR011706">
    <property type="entry name" value="Cu-oxidase_C"/>
</dbReference>
<feature type="domain" description="Plastocyanin-like" evidence="4">
    <location>
        <begin position="282"/>
        <end position="411"/>
    </location>
</feature>
<keyword evidence="6" id="KW-1185">Reference proteome</keyword>
<evidence type="ECO:0000256" key="2">
    <source>
        <dbReference type="ARBA" id="ARBA00023180"/>
    </source>
</evidence>
<feature type="domain" description="Plastocyanin-like" evidence="3">
    <location>
        <begin position="74"/>
        <end position="200"/>
    </location>
</feature>
<sequence>MNIFTPGVYMTACYFSSSCPMQSILFLWNYNLLEEVKRVTEATHRTRTKLSVHPYFKLPFPLRNLRRAAGKDLGFPDGILINGFGPYQYDKQLVPDGITYLIINVEPAKTYRIRVRNVGISTSLNFRIQNHNLLLVETEGSYTVQQIYTNMDIHVGQSYSFLVTMDQNASTDYFIVASPSFNSSKFSKAAGVAVLHYSNSQGPALGPLPDPGENDAYASMNQARSIRWNVSAGAARPNPQGSFRYGDITVTDVYVFLNRSPELINGKWRTTLNGISYLPPSTPLKLAQQFNLLGLYKLDFPNRLMNRPAKLDTSLINGTYKAFLEIIFQNNGTNVQSYHLDGYAFFVVGMDFGVWTESSRTTYNKWDGVARSTTQVFPGAWTAILVSLDNAGIWNLRTENLDSWYLGQELYDDQAQRFKFSSASSTSNGRKIFLIALVAVAFGCFVLSPS</sequence>
<dbReference type="PANTHER" id="PTHR11709:SF58">
    <property type="entry name" value="SKU5 SIMILAR 3"/>
    <property type="match status" value="1"/>
</dbReference>
<gene>
    <name evidence="5" type="ORF">ACJRO7_032138</name>
</gene>
<proteinExistence type="inferred from homology"/>